<name>A0ABX7BZA2_9HYPH</name>
<keyword evidence="3" id="KW-1185">Reference proteome</keyword>
<protein>
    <submittedName>
        <fullName evidence="2">Uncharacterized protein</fullName>
    </submittedName>
</protein>
<evidence type="ECO:0000313" key="2">
    <source>
        <dbReference type="EMBL" id="QQR36853.1"/>
    </source>
</evidence>
<organism evidence="2 3">
    <name type="scientific">Devosia oryziradicis</name>
    <dbReference type="NCBI Taxonomy" id="2801335"/>
    <lineage>
        <taxon>Bacteria</taxon>
        <taxon>Pseudomonadati</taxon>
        <taxon>Pseudomonadota</taxon>
        <taxon>Alphaproteobacteria</taxon>
        <taxon>Hyphomicrobiales</taxon>
        <taxon>Devosiaceae</taxon>
        <taxon>Devosia</taxon>
    </lineage>
</organism>
<dbReference type="EMBL" id="CP068047">
    <property type="protein sequence ID" value="QQR36853.1"/>
    <property type="molecule type" value="Genomic_DNA"/>
</dbReference>
<evidence type="ECO:0000313" key="3">
    <source>
        <dbReference type="Proteomes" id="UP000595460"/>
    </source>
</evidence>
<proteinExistence type="predicted"/>
<dbReference type="Proteomes" id="UP000595460">
    <property type="component" value="Chromosome"/>
</dbReference>
<reference evidence="2 3" key="1">
    <citation type="submission" date="2021-01" db="EMBL/GenBank/DDBJ databases">
        <title>Genome seq and assembly of Devosia sp. G19.</title>
        <authorList>
            <person name="Chhetri G."/>
        </authorList>
    </citation>
    <scope>NUCLEOTIDE SEQUENCE [LARGE SCALE GENOMIC DNA]</scope>
    <source>
        <strain evidence="2 3">G19</strain>
    </source>
</reference>
<evidence type="ECO:0000256" key="1">
    <source>
        <dbReference type="SAM" id="MobiDB-lite"/>
    </source>
</evidence>
<sequence>MVGTLTCDGAPAPSPPPVGSSGKSGSPETRMAGIDTAAIALAGKLA</sequence>
<feature type="region of interest" description="Disordered" evidence="1">
    <location>
        <begin position="1"/>
        <end position="32"/>
    </location>
</feature>
<accession>A0ABX7BZA2</accession>
<dbReference type="RefSeq" id="WP_201659626.1">
    <property type="nucleotide sequence ID" value="NZ_CP068047.1"/>
</dbReference>
<gene>
    <name evidence="2" type="ORF">JI749_04265</name>
</gene>